<dbReference type="OrthoDB" id="2329191at2"/>
<reference evidence="1 2" key="1">
    <citation type="submission" date="2016-03" db="EMBL/GenBank/DDBJ databases">
        <title>Pediococcus and Lactobacillus from brewery environment - whole genome sequencing and assembly.</title>
        <authorList>
            <person name="Behr J."/>
            <person name="Geissler A.J."/>
            <person name="Vogel R.F."/>
        </authorList>
    </citation>
    <scope>NUCLEOTIDE SEQUENCE [LARGE SCALE GENOMIC DNA]</scope>
    <source>
        <strain evidence="1 2">TMW 1.1995</strain>
    </source>
</reference>
<dbReference type="STRING" id="240427.AYR62_05100"/>
<dbReference type="InterPro" id="IPR009057">
    <property type="entry name" value="Homeodomain-like_sf"/>
</dbReference>
<dbReference type="EMBL" id="CP014924">
    <property type="protein sequence ID" value="ANZ67809.1"/>
    <property type="molecule type" value="Genomic_DNA"/>
</dbReference>
<dbReference type="Gene3D" id="1.10.10.60">
    <property type="entry name" value="Homeodomain-like"/>
    <property type="match status" value="1"/>
</dbReference>
<proteinExistence type="predicted"/>
<dbReference type="RefSeq" id="WP_054710457.1">
    <property type="nucleotide sequence ID" value="NZ_CP014912.1"/>
</dbReference>
<dbReference type="Proteomes" id="UP000093267">
    <property type="component" value="Chromosome"/>
</dbReference>
<protein>
    <submittedName>
        <fullName evidence="1">TetR family transcriptional regulator</fullName>
    </submittedName>
</protein>
<sequence length="191" mass="21448">MVRQVLTQERIIQAAMDCIEAGQSPTFSTLARTLGTRSQALYPYFANQQALSYAIFNSAAQQLSDQLKTELFGQSGRDGLLALAVACRREVLAHIHLAQYLLGVPRDTENPDMQQATDVFHELLGRMISPVYKKPRVRLLAGRWLRDLIVGDALNVGSGWFQNRELTSDESFIWLVNASLDRLALEDQQVQ</sequence>
<accession>A0A1B2J0M8</accession>
<dbReference type="AlphaFoldDB" id="A0A1B2J0M8"/>
<name>A0A1B2J0M8_9LACO</name>
<keyword evidence="2" id="KW-1185">Reference proteome</keyword>
<dbReference type="Gene3D" id="1.10.357.10">
    <property type="entry name" value="Tetracycline Repressor, domain 2"/>
    <property type="match status" value="1"/>
</dbReference>
<organism evidence="1 2">
    <name type="scientific">Secundilactobacillus paracollinoides</name>
    <dbReference type="NCBI Taxonomy" id="240427"/>
    <lineage>
        <taxon>Bacteria</taxon>
        <taxon>Bacillati</taxon>
        <taxon>Bacillota</taxon>
        <taxon>Bacilli</taxon>
        <taxon>Lactobacillales</taxon>
        <taxon>Lactobacillaceae</taxon>
        <taxon>Secundilactobacillus</taxon>
    </lineage>
</organism>
<dbReference type="SUPFAM" id="SSF46689">
    <property type="entry name" value="Homeodomain-like"/>
    <property type="match status" value="1"/>
</dbReference>
<evidence type="ECO:0000313" key="1">
    <source>
        <dbReference type="EMBL" id="ANZ67809.1"/>
    </source>
</evidence>
<gene>
    <name evidence="1" type="ORF">AYR63_12125</name>
</gene>
<evidence type="ECO:0000313" key="2">
    <source>
        <dbReference type="Proteomes" id="UP000093267"/>
    </source>
</evidence>